<protein>
    <submittedName>
        <fullName evidence="2">Uncharacterized protein</fullName>
    </submittedName>
</protein>
<evidence type="ECO:0000313" key="3">
    <source>
        <dbReference type="Proteomes" id="UP001488805"/>
    </source>
</evidence>
<dbReference type="AlphaFoldDB" id="A0AAW1FTS2"/>
<dbReference type="EMBL" id="JBCEZU010000034">
    <property type="protein sequence ID" value="KAK9538036.1"/>
    <property type="molecule type" value="Genomic_DNA"/>
</dbReference>
<feature type="region of interest" description="Disordered" evidence="1">
    <location>
        <begin position="1"/>
        <end position="27"/>
    </location>
</feature>
<reference evidence="2 3" key="1">
    <citation type="journal article" date="2024" name="Genome Biol. Evol.">
        <title>Chromosome-level genome assembly of the viviparous eelpout Zoarces viviparus.</title>
        <authorList>
            <person name="Fuhrmann N."/>
            <person name="Brasseur M.V."/>
            <person name="Bakowski C.E."/>
            <person name="Podsiadlowski L."/>
            <person name="Prost S."/>
            <person name="Krehenwinkel H."/>
            <person name="Mayer C."/>
        </authorList>
    </citation>
    <scope>NUCLEOTIDE SEQUENCE [LARGE SCALE GENOMIC DNA]</scope>
    <source>
        <strain evidence="2">NO-MEL_2022_Ind0_liver</strain>
    </source>
</reference>
<keyword evidence="3" id="KW-1185">Reference proteome</keyword>
<proteinExistence type="predicted"/>
<organism evidence="2 3">
    <name type="scientific">Zoarces viviparus</name>
    <name type="common">Viviparous eelpout</name>
    <name type="synonym">Blennius viviparus</name>
    <dbReference type="NCBI Taxonomy" id="48416"/>
    <lineage>
        <taxon>Eukaryota</taxon>
        <taxon>Metazoa</taxon>
        <taxon>Chordata</taxon>
        <taxon>Craniata</taxon>
        <taxon>Vertebrata</taxon>
        <taxon>Euteleostomi</taxon>
        <taxon>Actinopterygii</taxon>
        <taxon>Neopterygii</taxon>
        <taxon>Teleostei</taxon>
        <taxon>Neoteleostei</taxon>
        <taxon>Acanthomorphata</taxon>
        <taxon>Eupercaria</taxon>
        <taxon>Perciformes</taxon>
        <taxon>Cottioidei</taxon>
        <taxon>Zoarcales</taxon>
        <taxon>Zoarcidae</taxon>
        <taxon>Zoarcinae</taxon>
        <taxon>Zoarces</taxon>
    </lineage>
</organism>
<dbReference type="Proteomes" id="UP001488805">
    <property type="component" value="Unassembled WGS sequence"/>
</dbReference>
<evidence type="ECO:0000256" key="1">
    <source>
        <dbReference type="SAM" id="MobiDB-lite"/>
    </source>
</evidence>
<gene>
    <name evidence="2" type="ORF">VZT92_005598</name>
</gene>
<evidence type="ECO:0000313" key="2">
    <source>
        <dbReference type="EMBL" id="KAK9538036.1"/>
    </source>
</evidence>
<name>A0AAW1FTS2_ZOAVI</name>
<accession>A0AAW1FTS2</accession>
<sequence length="90" mass="9814">MSVFSSSINTIRSASPSMPTAKTSTNKRTSLSFVWHCFEQVFASRRTAAVNRAMTEDFAQTQTLLQDVHNTAAGVEGPELLSVLHLAQTV</sequence>
<comment type="caution">
    <text evidence="2">The sequence shown here is derived from an EMBL/GenBank/DDBJ whole genome shotgun (WGS) entry which is preliminary data.</text>
</comment>